<accession>A0ABY4L470</accession>
<evidence type="ECO:0000313" key="2">
    <source>
        <dbReference type="EMBL" id="UPT21726.1"/>
    </source>
</evidence>
<dbReference type="RefSeq" id="WP_248590217.1">
    <property type="nucleotide sequence ID" value="NZ_BAABEB010000004.1"/>
</dbReference>
<gene>
    <name evidence="2" type="ORF">FOF52_12845</name>
</gene>
<proteinExistence type="predicted"/>
<dbReference type="Proteomes" id="UP000832041">
    <property type="component" value="Chromosome"/>
</dbReference>
<evidence type="ECO:0008006" key="4">
    <source>
        <dbReference type="Google" id="ProtNLM"/>
    </source>
</evidence>
<organism evidence="2 3">
    <name type="scientific">Thermobifida alba</name>
    <name type="common">Thermomonospora alba</name>
    <dbReference type="NCBI Taxonomy" id="53522"/>
    <lineage>
        <taxon>Bacteria</taxon>
        <taxon>Bacillati</taxon>
        <taxon>Actinomycetota</taxon>
        <taxon>Actinomycetes</taxon>
        <taxon>Streptosporangiales</taxon>
        <taxon>Nocardiopsidaceae</taxon>
        <taxon>Thermobifida</taxon>
    </lineage>
</organism>
<protein>
    <recommendedName>
        <fullName evidence="4">Secreted protein</fullName>
    </recommendedName>
</protein>
<sequence length="472" mass="48225">MRLLVENRFALLFLVVVALAALFGAARLSAAALPAPGENAEEVLAPVESTTRVCPTPQGEDRRTLVAGYAPDPEDGTADGVLDVAPNLADADGDRPAPEAGQPWRHEPEETDSGTVVRAEGAFAAGAEISQTTAGDATVTEVRCAEPSSSTWFAAPGGTELEDLRLHLANIDETPATVNVDLYAPDGPAFSLETRGVTVEGHTEVELSVLPLVEHAEAVVVHVRTNAGRVAAALYAQRSAEGADWVPATAAPATSHVVPGVPGGGGNRRLVVAAVSDEPTTAQVRLLTPDGEVTAETLAEVEVPPAASARVSLEGPLESRDATLVVTADHPVVVGVSVRRSDDDTAHTAATEPLTVGHGARAVAPPGPEDAENTLLLGAPEEAATVSLTPVAPDGGRGEPLNVTVEAGTTAVPELDPADGTAAWVVEVTDGGPLYAARVLTVDDTISVLPLPPAPARVTLPRVVDSLTAVVP</sequence>
<reference evidence="2 3" key="1">
    <citation type="submission" date="2020-04" db="EMBL/GenBank/DDBJ databases">
        <title>Thermobifida alba genome sequencing and assembly.</title>
        <authorList>
            <person name="Luzics S."/>
            <person name="Horvath B."/>
            <person name="Nagy I."/>
            <person name="Toth A."/>
            <person name="Nagy I."/>
            <person name="Kukolya J."/>
        </authorList>
    </citation>
    <scope>NUCLEOTIDE SEQUENCE [LARGE SCALE GENOMIC DNA]</scope>
    <source>
        <strain evidence="2 3">DSM 43795</strain>
    </source>
</reference>
<feature type="region of interest" description="Disordered" evidence="1">
    <location>
        <begin position="86"/>
        <end position="114"/>
    </location>
</feature>
<evidence type="ECO:0000256" key="1">
    <source>
        <dbReference type="SAM" id="MobiDB-lite"/>
    </source>
</evidence>
<feature type="region of interest" description="Disordered" evidence="1">
    <location>
        <begin position="340"/>
        <end position="362"/>
    </location>
</feature>
<name>A0ABY4L470_THEAE</name>
<dbReference type="Pfam" id="PF18986">
    <property type="entry name" value="DUF5719"/>
    <property type="match status" value="1"/>
</dbReference>
<dbReference type="EMBL" id="CP051627">
    <property type="protein sequence ID" value="UPT21726.1"/>
    <property type="molecule type" value="Genomic_DNA"/>
</dbReference>
<dbReference type="InterPro" id="IPR043777">
    <property type="entry name" value="DUF5719"/>
</dbReference>
<evidence type="ECO:0000313" key="3">
    <source>
        <dbReference type="Proteomes" id="UP000832041"/>
    </source>
</evidence>
<keyword evidence="3" id="KW-1185">Reference proteome</keyword>